<organism evidence="1 2">
    <name type="scientific">Vibrio rotiferianus</name>
    <dbReference type="NCBI Taxonomy" id="190895"/>
    <lineage>
        <taxon>Bacteria</taxon>
        <taxon>Pseudomonadati</taxon>
        <taxon>Pseudomonadota</taxon>
        <taxon>Gammaproteobacteria</taxon>
        <taxon>Vibrionales</taxon>
        <taxon>Vibrionaceae</taxon>
        <taxon>Vibrio</taxon>
    </lineage>
</organism>
<evidence type="ECO:0000313" key="1">
    <source>
        <dbReference type="EMBL" id="BBL91816.1"/>
    </source>
</evidence>
<sequence length="240" mass="28032">MTMRLSPGMRDNLAKKTAREQVAFNVSHSADTDSLHIKLIDFEEDRKNLRSLNAIADRVEHKRNVLVPKYKPYVQNYLESGDQFENPIFTNLVIWLFDIKELDTAIDWCLKAIERDLPTPENFRRDWPTFCADQVLEWAESESERGNSIEPYFSQVFEKIEKEWRLHEKVHAKWYKFAGLYLIRNEEGQPQATAIGNLETLEKALALLQHAHNKHCKVGVGTQIKKIEQRIRAIKDGKNL</sequence>
<name>A0A510IHA5_9VIBR</name>
<dbReference type="AlphaFoldDB" id="A0A510IHA5"/>
<protein>
    <submittedName>
        <fullName evidence="1">Terminase</fullName>
    </submittedName>
</protein>
<reference evidence="2" key="1">
    <citation type="submission" date="2019-07" db="EMBL/GenBank/DDBJ databases">
        <title>Complete Genome Sequences of Vibrion rotiferianus strain AM7.</title>
        <authorList>
            <person name="Miyazaki K."/>
            <person name="Wiseschart A."/>
            <person name="Pootanakit K."/>
            <person name="Ishimori K."/>
            <person name="Kitahara K."/>
        </authorList>
    </citation>
    <scope>NUCLEOTIDE SEQUENCE [LARGE SCALE GENOMIC DNA]</scope>
    <source>
        <strain evidence="2">AM7</strain>
    </source>
</reference>
<accession>A0A510IHA5</accession>
<dbReference type="Proteomes" id="UP000315115">
    <property type="component" value="Chromosome 2"/>
</dbReference>
<proteinExistence type="predicted"/>
<gene>
    <name evidence="1" type="ORF">VroAM7_44690</name>
</gene>
<dbReference type="EMBL" id="AP019799">
    <property type="protein sequence ID" value="BBL91816.1"/>
    <property type="molecule type" value="Genomic_DNA"/>
</dbReference>
<evidence type="ECO:0000313" key="2">
    <source>
        <dbReference type="Proteomes" id="UP000315115"/>
    </source>
</evidence>
<dbReference type="GO" id="GO:0004519">
    <property type="term" value="F:endonuclease activity"/>
    <property type="evidence" value="ECO:0007669"/>
    <property type="project" value="InterPro"/>
</dbReference>
<dbReference type="GO" id="GO:0003677">
    <property type="term" value="F:DNA binding"/>
    <property type="evidence" value="ECO:0007669"/>
    <property type="project" value="InterPro"/>
</dbReference>
<dbReference type="Pfam" id="PF05944">
    <property type="entry name" value="Phage_term_smal"/>
    <property type="match status" value="1"/>
</dbReference>
<dbReference type="InterPro" id="IPR010270">
    <property type="entry name" value="Phage_P2_GpM"/>
</dbReference>